<dbReference type="Proteomes" id="UP000228934">
    <property type="component" value="Unassembled WGS sequence"/>
</dbReference>
<organism evidence="12 13">
    <name type="scientific">Aquarana catesbeiana</name>
    <name type="common">American bullfrog</name>
    <name type="synonym">Rana catesbeiana</name>
    <dbReference type="NCBI Taxonomy" id="8400"/>
    <lineage>
        <taxon>Eukaryota</taxon>
        <taxon>Metazoa</taxon>
        <taxon>Chordata</taxon>
        <taxon>Craniata</taxon>
        <taxon>Vertebrata</taxon>
        <taxon>Euteleostomi</taxon>
        <taxon>Amphibia</taxon>
        <taxon>Batrachia</taxon>
        <taxon>Anura</taxon>
        <taxon>Neobatrachia</taxon>
        <taxon>Ranoidea</taxon>
        <taxon>Ranidae</taxon>
        <taxon>Aquarana</taxon>
    </lineage>
</organism>
<dbReference type="EMBL" id="KZ017269">
    <property type="protein sequence ID" value="PIO14338.1"/>
    <property type="molecule type" value="Genomic_DNA"/>
</dbReference>
<sequence>MYFGEVTGDLIHLCLECSPVLDFLYTREVLYQIIHTGEHPFSCSECGKCITEGNHLNFIITRKHTNEHLYPCPKCGKCFILKEDFKGNHTGDPYLPRVRERFIDENVHFLNTREVIHQTIHQGLSCSCSERKTLNNSEITRVSVHFYVQSAGNVSVRKDHFKNTRELTQVSILI</sequence>
<keyword evidence="6" id="KW-0805">Transcription regulation</keyword>
<evidence type="ECO:0000256" key="8">
    <source>
        <dbReference type="ARBA" id="ARBA00023163"/>
    </source>
</evidence>
<keyword evidence="9" id="KW-0539">Nucleus</keyword>
<reference evidence="13" key="1">
    <citation type="journal article" date="2017" name="Nat. Commun.">
        <title>The North American bullfrog draft genome provides insight into hormonal regulation of long noncoding RNA.</title>
        <authorList>
            <person name="Hammond S.A."/>
            <person name="Warren R.L."/>
            <person name="Vandervalk B.P."/>
            <person name="Kucuk E."/>
            <person name="Khan H."/>
            <person name="Gibb E.A."/>
            <person name="Pandoh P."/>
            <person name="Kirk H."/>
            <person name="Zhao Y."/>
            <person name="Jones M."/>
            <person name="Mungall A.J."/>
            <person name="Coope R."/>
            <person name="Pleasance S."/>
            <person name="Moore R.A."/>
            <person name="Holt R.A."/>
            <person name="Round J.M."/>
            <person name="Ohora S."/>
            <person name="Walle B.V."/>
            <person name="Veldhoen N."/>
            <person name="Helbing C.C."/>
            <person name="Birol I."/>
        </authorList>
    </citation>
    <scope>NUCLEOTIDE SEQUENCE [LARGE SCALE GENOMIC DNA]</scope>
</reference>
<gene>
    <name evidence="12" type="ORF">AB205_0076390</name>
</gene>
<name>A0A2G9QFD6_AQUCT</name>
<evidence type="ECO:0000256" key="2">
    <source>
        <dbReference type="ARBA" id="ARBA00022723"/>
    </source>
</evidence>
<evidence type="ECO:0000256" key="7">
    <source>
        <dbReference type="ARBA" id="ARBA00023125"/>
    </source>
</evidence>
<keyword evidence="2" id="KW-0479">Metal-binding</keyword>
<keyword evidence="4 10" id="KW-0863">Zinc-finger</keyword>
<dbReference type="InterPro" id="IPR036236">
    <property type="entry name" value="Znf_C2H2_sf"/>
</dbReference>
<keyword evidence="8" id="KW-0804">Transcription</keyword>
<dbReference type="GO" id="GO:0005654">
    <property type="term" value="C:nucleoplasm"/>
    <property type="evidence" value="ECO:0007669"/>
    <property type="project" value="TreeGrafter"/>
</dbReference>
<dbReference type="PROSITE" id="PS50157">
    <property type="entry name" value="ZINC_FINGER_C2H2_2"/>
    <property type="match status" value="1"/>
</dbReference>
<keyword evidence="13" id="KW-1185">Reference proteome</keyword>
<feature type="domain" description="C2H2-type" evidence="11">
    <location>
        <begin position="41"/>
        <end position="69"/>
    </location>
</feature>
<proteinExistence type="predicted"/>
<evidence type="ECO:0000313" key="12">
    <source>
        <dbReference type="EMBL" id="PIO14338.1"/>
    </source>
</evidence>
<keyword evidence="7" id="KW-0238">DNA-binding</keyword>
<evidence type="ECO:0000256" key="4">
    <source>
        <dbReference type="ARBA" id="ARBA00022771"/>
    </source>
</evidence>
<dbReference type="OrthoDB" id="6077919at2759"/>
<dbReference type="GO" id="GO:0001817">
    <property type="term" value="P:regulation of cytokine production"/>
    <property type="evidence" value="ECO:0007669"/>
    <property type="project" value="TreeGrafter"/>
</dbReference>
<dbReference type="InterPro" id="IPR013087">
    <property type="entry name" value="Znf_C2H2_type"/>
</dbReference>
<evidence type="ECO:0000313" key="13">
    <source>
        <dbReference type="Proteomes" id="UP000228934"/>
    </source>
</evidence>
<evidence type="ECO:0000259" key="11">
    <source>
        <dbReference type="PROSITE" id="PS50157"/>
    </source>
</evidence>
<dbReference type="Gene3D" id="3.30.160.60">
    <property type="entry name" value="Classic Zinc Finger"/>
    <property type="match status" value="2"/>
</dbReference>
<evidence type="ECO:0000256" key="1">
    <source>
        <dbReference type="ARBA" id="ARBA00004123"/>
    </source>
</evidence>
<dbReference type="GO" id="GO:0008270">
    <property type="term" value="F:zinc ion binding"/>
    <property type="evidence" value="ECO:0007669"/>
    <property type="project" value="UniProtKB-KW"/>
</dbReference>
<comment type="subcellular location">
    <subcellularLocation>
        <location evidence="1">Nucleus</location>
    </subcellularLocation>
</comment>
<dbReference type="GO" id="GO:0000978">
    <property type="term" value="F:RNA polymerase II cis-regulatory region sequence-specific DNA binding"/>
    <property type="evidence" value="ECO:0007669"/>
    <property type="project" value="TreeGrafter"/>
</dbReference>
<dbReference type="PANTHER" id="PTHR24399:SF76">
    <property type="entry name" value="GASTRULA ZINC FINGER PROTEIN XLCGF46.1 ISOFORM X1"/>
    <property type="match status" value="1"/>
</dbReference>
<keyword evidence="3" id="KW-0677">Repeat</keyword>
<dbReference type="PANTHER" id="PTHR24399">
    <property type="entry name" value="ZINC FINGER AND BTB DOMAIN-CONTAINING"/>
    <property type="match status" value="1"/>
</dbReference>
<dbReference type="AlphaFoldDB" id="A0A2G9QFD6"/>
<dbReference type="GO" id="GO:0001227">
    <property type="term" value="F:DNA-binding transcription repressor activity, RNA polymerase II-specific"/>
    <property type="evidence" value="ECO:0007669"/>
    <property type="project" value="TreeGrafter"/>
</dbReference>
<protein>
    <recommendedName>
        <fullName evidence="11">C2H2-type domain-containing protein</fullName>
    </recommendedName>
</protein>
<dbReference type="GO" id="GO:0002682">
    <property type="term" value="P:regulation of immune system process"/>
    <property type="evidence" value="ECO:0007669"/>
    <property type="project" value="TreeGrafter"/>
</dbReference>
<keyword evidence="5" id="KW-0862">Zinc</keyword>
<evidence type="ECO:0000256" key="9">
    <source>
        <dbReference type="ARBA" id="ARBA00023242"/>
    </source>
</evidence>
<evidence type="ECO:0000256" key="3">
    <source>
        <dbReference type="ARBA" id="ARBA00022737"/>
    </source>
</evidence>
<accession>A0A2G9QFD6</accession>
<evidence type="ECO:0000256" key="6">
    <source>
        <dbReference type="ARBA" id="ARBA00023015"/>
    </source>
</evidence>
<evidence type="ECO:0000256" key="10">
    <source>
        <dbReference type="PROSITE-ProRule" id="PRU00042"/>
    </source>
</evidence>
<dbReference type="SUPFAM" id="SSF57667">
    <property type="entry name" value="beta-beta-alpha zinc fingers"/>
    <property type="match status" value="1"/>
</dbReference>
<evidence type="ECO:0000256" key="5">
    <source>
        <dbReference type="ARBA" id="ARBA00022833"/>
    </source>
</evidence>